<organism evidence="1 2">
    <name type="scientific">Bauhinia variegata</name>
    <name type="common">Purple orchid tree</name>
    <name type="synonym">Phanera variegata</name>
    <dbReference type="NCBI Taxonomy" id="167791"/>
    <lineage>
        <taxon>Eukaryota</taxon>
        <taxon>Viridiplantae</taxon>
        <taxon>Streptophyta</taxon>
        <taxon>Embryophyta</taxon>
        <taxon>Tracheophyta</taxon>
        <taxon>Spermatophyta</taxon>
        <taxon>Magnoliopsida</taxon>
        <taxon>eudicotyledons</taxon>
        <taxon>Gunneridae</taxon>
        <taxon>Pentapetalae</taxon>
        <taxon>rosids</taxon>
        <taxon>fabids</taxon>
        <taxon>Fabales</taxon>
        <taxon>Fabaceae</taxon>
        <taxon>Cercidoideae</taxon>
        <taxon>Cercideae</taxon>
        <taxon>Bauhiniinae</taxon>
        <taxon>Bauhinia</taxon>
    </lineage>
</organism>
<comment type="caution">
    <text evidence="1">The sequence shown here is derived from an EMBL/GenBank/DDBJ whole genome shotgun (WGS) entry which is preliminary data.</text>
</comment>
<dbReference type="Proteomes" id="UP000828941">
    <property type="component" value="Chromosome 13"/>
</dbReference>
<name>A0ACB9KW68_BAUVA</name>
<evidence type="ECO:0000313" key="2">
    <source>
        <dbReference type="Proteomes" id="UP000828941"/>
    </source>
</evidence>
<gene>
    <name evidence="1" type="ORF">L6164_034769</name>
</gene>
<reference evidence="1 2" key="1">
    <citation type="journal article" date="2022" name="DNA Res.">
        <title>Chromosomal-level genome assembly of the orchid tree Bauhinia variegata (Leguminosae; Cercidoideae) supports the allotetraploid origin hypothesis of Bauhinia.</title>
        <authorList>
            <person name="Zhong Y."/>
            <person name="Chen Y."/>
            <person name="Zheng D."/>
            <person name="Pang J."/>
            <person name="Liu Y."/>
            <person name="Luo S."/>
            <person name="Meng S."/>
            <person name="Qian L."/>
            <person name="Wei D."/>
            <person name="Dai S."/>
            <person name="Zhou R."/>
        </authorList>
    </citation>
    <scope>NUCLEOTIDE SEQUENCE [LARGE SCALE GENOMIC DNA]</scope>
    <source>
        <strain evidence="1">BV-YZ2020</strain>
    </source>
</reference>
<accession>A0ACB9KW68</accession>
<sequence length="94" mass="10631">METQPCEMLPPKSQVKSTFRLGAELYSVQANEGNASLSEQIVSLKEQSMSILKDFITKHNVPHEVPDDLVEPSSEDEDEFPEKPQEKSKKTKLK</sequence>
<proteinExistence type="predicted"/>
<keyword evidence="2" id="KW-1185">Reference proteome</keyword>
<evidence type="ECO:0000313" key="1">
    <source>
        <dbReference type="EMBL" id="KAI4301494.1"/>
    </source>
</evidence>
<dbReference type="EMBL" id="CM039438">
    <property type="protein sequence ID" value="KAI4301494.1"/>
    <property type="molecule type" value="Genomic_DNA"/>
</dbReference>
<protein>
    <submittedName>
        <fullName evidence="1">Uncharacterized protein</fullName>
    </submittedName>
</protein>